<comment type="function">
    <text evidence="8">This protein binds specifically to 23S rRNA; its binding is stimulated by other ribosomal proteins, e.g. L4, L17, and L20. It is important during the early stages of 50S assembly. It makes multiple contacts with different domains of the 23S rRNA in the assembled 50S subunit and ribosome.</text>
</comment>
<dbReference type="InterPro" id="IPR018260">
    <property type="entry name" value="Ribosomal_uL22_CS"/>
</dbReference>
<reference evidence="15" key="1">
    <citation type="submission" date="2018-02" db="EMBL/GenBank/DDBJ databases">
        <title>Genome sequence of Desulfocucumis palustris strain NAW-5.</title>
        <authorList>
            <person name="Watanabe M."/>
            <person name="Kojima H."/>
            <person name="Fukui M."/>
        </authorList>
    </citation>
    <scope>NUCLEOTIDE SEQUENCE [LARGE SCALE GENOMIC DNA]</scope>
    <source>
        <strain evidence="15">NAW-5</strain>
    </source>
</reference>
<organism evidence="14 15">
    <name type="scientific">Desulfocucumis palustris</name>
    <dbReference type="NCBI Taxonomy" id="1898651"/>
    <lineage>
        <taxon>Bacteria</taxon>
        <taxon>Bacillati</taxon>
        <taxon>Bacillota</taxon>
        <taxon>Clostridia</taxon>
        <taxon>Eubacteriales</taxon>
        <taxon>Desulfocucumaceae</taxon>
        <taxon>Desulfocucumis</taxon>
    </lineage>
</organism>
<sequence>MAENAEAKAIARYIRISPRKVRQVVDLIRGKDVREALAILKYTPKRASSPVAKVVKSAAANAEHNYEMDKDNLYVAECFVDQGPTIKRFQARAMGRADVLRKRTSHITVVVKEKTAK</sequence>
<evidence type="ECO:0000256" key="2">
    <source>
        <dbReference type="ARBA" id="ARBA00009451"/>
    </source>
</evidence>
<dbReference type="GO" id="GO:0003735">
    <property type="term" value="F:structural constituent of ribosome"/>
    <property type="evidence" value="ECO:0007669"/>
    <property type="project" value="InterPro"/>
</dbReference>
<dbReference type="EMBL" id="BFAV01000004">
    <property type="protein sequence ID" value="GBF31894.1"/>
    <property type="molecule type" value="Genomic_DNA"/>
</dbReference>
<dbReference type="GO" id="GO:0022625">
    <property type="term" value="C:cytosolic large ribosomal subunit"/>
    <property type="evidence" value="ECO:0007669"/>
    <property type="project" value="TreeGrafter"/>
</dbReference>
<dbReference type="GO" id="GO:0019843">
    <property type="term" value="F:rRNA binding"/>
    <property type="evidence" value="ECO:0007669"/>
    <property type="project" value="UniProtKB-UniRule"/>
</dbReference>
<dbReference type="InterPro" id="IPR036394">
    <property type="entry name" value="Ribosomal_uL22_sf"/>
</dbReference>
<evidence type="ECO:0000256" key="7">
    <source>
        <dbReference type="ARBA" id="ARBA00023274"/>
    </source>
</evidence>
<evidence type="ECO:0000256" key="10">
    <source>
        <dbReference type="HAMAP-Rule" id="MF_01331"/>
    </source>
</evidence>
<comment type="caution">
    <text evidence="14">The sequence shown here is derived from an EMBL/GenBank/DDBJ whole genome shotgun (WGS) entry which is preliminary data.</text>
</comment>
<keyword evidence="4 10" id="KW-0699">rRNA-binding</keyword>
<dbReference type="Gene3D" id="3.90.470.10">
    <property type="entry name" value="Ribosomal protein L22/L17"/>
    <property type="match status" value="1"/>
</dbReference>
<dbReference type="Proteomes" id="UP000239549">
    <property type="component" value="Unassembled WGS sequence"/>
</dbReference>
<evidence type="ECO:0000256" key="9">
    <source>
        <dbReference type="ARBA" id="ARBA00035207"/>
    </source>
</evidence>
<dbReference type="SUPFAM" id="SSF54843">
    <property type="entry name" value="Ribosomal protein L22"/>
    <property type="match status" value="1"/>
</dbReference>
<name>A0A2L2X7L3_9FIRM</name>
<evidence type="ECO:0000256" key="4">
    <source>
        <dbReference type="ARBA" id="ARBA00022730"/>
    </source>
</evidence>
<proteinExistence type="inferred from homology"/>
<dbReference type="InterPro" id="IPR005727">
    <property type="entry name" value="Ribosomal_uL22_bac/chlpt-type"/>
</dbReference>
<dbReference type="PANTHER" id="PTHR13501">
    <property type="entry name" value="CHLOROPLAST 50S RIBOSOMAL PROTEIN L22-RELATED"/>
    <property type="match status" value="1"/>
</dbReference>
<dbReference type="NCBIfam" id="TIGR01044">
    <property type="entry name" value="rplV_bact"/>
    <property type="match status" value="1"/>
</dbReference>
<accession>A0A2L2X7L3</accession>
<evidence type="ECO:0000256" key="12">
    <source>
        <dbReference type="RuleBase" id="RU004006"/>
    </source>
</evidence>
<dbReference type="InterPro" id="IPR001063">
    <property type="entry name" value="Ribosomal_uL22"/>
</dbReference>
<dbReference type="PROSITE" id="PS00464">
    <property type="entry name" value="RIBOSOMAL_L22"/>
    <property type="match status" value="1"/>
</dbReference>
<gene>
    <name evidence="10" type="primary">rplV</name>
    <name evidence="14" type="ORF">DCCM_0078</name>
</gene>
<dbReference type="InterPro" id="IPR047867">
    <property type="entry name" value="Ribosomal_uL22_bac/org-type"/>
</dbReference>
<evidence type="ECO:0000256" key="3">
    <source>
        <dbReference type="ARBA" id="ARBA00011838"/>
    </source>
</evidence>
<evidence type="ECO:0000256" key="13">
    <source>
        <dbReference type="RuleBase" id="RU004008"/>
    </source>
</evidence>
<evidence type="ECO:0000256" key="1">
    <source>
        <dbReference type="ARBA" id="ARBA00003478"/>
    </source>
</evidence>
<comment type="similarity">
    <text evidence="2 10 11">Belongs to the universal ribosomal protein uL22 family.</text>
</comment>
<evidence type="ECO:0000256" key="5">
    <source>
        <dbReference type="ARBA" id="ARBA00022884"/>
    </source>
</evidence>
<comment type="function">
    <text evidence="10 13">This protein binds specifically to 23S rRNA; its binding is stimulated by other ribosomal proteins, e.g., L4, L17, and L20. It is important during the early stages of 50S assembly. It makes multiple contacts with different domains of the 23S rRNA in the assembled 50S subunit and ribosome.</text>
</comment>
<dbReference type="OrthoDB" id="9805969at2"/>
<comment type="subunit">
    <text evidence="3 10 12">Part of the 50S ribosomal subunit.</text>
</comment>
<dbReference type="GO" id="GO:0006412">
    <property type="term" value="P:translation"/>
    <property type="evidence" value="ECO:0007669"/>
    <property type="project" value="UniProtKB-UniRule"/>
</dbReference>
<evidence type="ECO:0000256" key="8">
    <source>
        <dbReference type="ARBA" id="ARBA00025084"/>
    </source>
</evidence>
<dbReference type="AlphaFoldDB" id="A0A2L2X7L3"/>
<dbReference type="Pfam" id="PF00237">
    <property type="entry name" value="Ribosomal_L22"/>
    <property type="match status" value="1"/>
</dbReference>
<keyword evidence="15" id="KW-1185">Reference proteome</keyword>
<evidence type="ECO:0000256" key="11">
    <source>
        <dbReference type="RuleBase" id="RU004005"/>
    </source>
</evidence>
<keyword evidence="5 10" id="KW-0694">RNA-binding</keyword>
<dbReference type="CDD" id="cd00336">
    <property type="entry name" value="Ribosomal_L22"/>
    <property type="match status" value="1"/>
</dbReference>
<protein>
    <recommendedName>
        <fullName evidence="9 10">Large ribosomal subunit protein uL22</fullName>
    </recommendedName>
</protein>
<evidence type="ECO:0000313" key="15">
    <source>
        <dbReference type="Proteomes" id="UP000239549"/>
    </source>
</evidence>
<dbReference type="FunFam" id="3.90.470.10:FF:000011">
    <property type="entry name" value="50S ribosomal protein L22"/>
    <property type="match status" value="1"/>
</dbReference>
<dbReference type="PANTHER" id="PTHR13501:SF8">
    <property type="entry name" value="LARGE RIBOSOMAL SUBUNIT PROTEIN UL22M"/>
    <property type="match status" value="1"/>
</dbReference>
<keyword evidence="6 10" id="KW-0689">Ribosomal protein</keyword>
<evidence type="ECO:0000256" key="6">
    <source>
        <dbReference type="ARBA" id="ARBA00022980"/>
    </source>
</evidence>
<dbReference type="HAMAP" id="MF_01331_B">
    <property type="entry name" value="Ribosomal_uL22_B"/>
    <property type="match status" value="1"/>
</dbReference>
<keyword evidence="7 10" id="KW-0687">Ribonucleoprotein</keyword>
<comment type="function">
    <text evidence="1 10">The globular domain of the protein is located near the polypeptide exit tunnel on the outside of the subunit, while an extended beta-hairpin is found that lines the wall of the exit tunnel in the center of the 70S ribosome.</text>
</comment>
<evidence type="ECO:0000313" key="14">
    <source>
        <dbReference type="EMBL" id="GBF31894.1"/>
    </source>
</evidence>
<dbReference type="RefSeq" id="WP_104370501.1">
    <property type="nucleotide sequence ID" value="NZ_BFAV01000004.1"/>
</dbReference>